<feature type="region of interest" description="Disordered" evidence="6">
    <location>
        <begin position="606"/>
        <end position="674"/>
    </location>
</feature>
<dbReference type="EMBL" id="CAXLJM020000151">
    <property type="protein sequence ID" value="CAL8143094.1"/>
    <property type="molecule type" value="Genomic_DNA"/>
</dbReference>
<name>A0ABP1S3S3_9HEXA</name>
<dbReference type="SUPFAM" id="SSF54695">
    <property type="entry name" value="POZ domain"/>
    <property type="match status" value="1"/>
</dbReference>
<evidence type="ECO:0000256" key="1">
    <source>
        <dbReference type="ARBA" id="ARBA00022723"/>
    </source>
</evidence>
<evidence type="ECO:0000256" key="6">
    <source>
        <dbReference type="SAM" id="MobiDB-lite"/>
    </source>
</evidence>
<evidence type="ECO:0000256" key="5">
    <source>
        <dbReference type="ARBA" id="ARBA00023242"/>
    </source>
</evidence>
<comment type="caution">
    <text evidence="8">The sequence shown here is derived from an EMBL/GenBank/DDBJ whole genome shotgun (WGS) entry which is preliminary data.</text>
</comment>
<keyword evidence="1" id="KW-0479">Metal-binding</keyword>
<dbReference type="InterPro" id="IPR011333">
    <property type="entry name" value="SKP1/BTB/POZ_sf"/>
</dbReference>
<dbReference type="SMART" id="SM00225">
    <property type="entry name" value="BTB"/>
    <property type="match status" value="1"/>
</dbReference>
<dbReference type="Gene3D" id="3.30.160.60">
    <property type="entry name" value="Classic Zinc Finger"/>
    <property type="match status" value="2"/>
</dbReference>
<feature type="region of interest" description="Disordered" evidence="6">
    <location>
        <begin position="907"/>
        <end position="1011"/>
    </location>
</feature>
<organism evidence="8 9">
    <name type="scientific">Orchesella dallaii</name>
    <dbReference type="NCBI Taxonomy" id="48710"/>
    <lineage>
        <taxon>Eukaryota</taxon>
        <taxon>Metazoa</taxon>
        <taxon>Ecdysozoa</taxon>
        <taxon>Arthropoda</taxon>
        <taxon>Hexapoda</taxon>
        <taxon>Collembola</taxon>
        <taxon>Entomobryomorpha</taxon>
        <taxon>Entomobryoidea</taxon>
        <taxon>Orchesellidae</taxon>
        <taxon>Orchesellinae</taxon>
        <taxon>Orchesella</taxon>
    </lineage>
</organism>
<dbReference type="PANTHER" id="PTHR24394">
    <property type="entry name" value="ZINC FINGER PROTEIN"/>
    <property type="match status" value="1"/>
</dbReference>
<evidence type="ECO:0000256" key="2">
    <source>
        <dbReference type="ARBA" id="ARBA00022737"/>
    </source>
</evidence>
<proteinExistence type="predicted"/>
<accession>A0ABP1S3S3</accession>
<protein>
    <recommendedName>
        <fullName evidence="7">BTB domain-containing protein</fullName>
    </recommendedName>
</protein>
<feature type="compositionally biased region" description="Acidic residues" evidence="6">
    <location>
        <begin position="937"/>
        <end position="951"/>
    </location>
</feature>
<evidence type="ECO:0000313" key="8">
    <source>
        <dbReference type="EMBL" id="CAL8143094.1"/>
    </source>
</evidence>
<keyword evidence="3" id="KW-0863">Zinc-finger</keyword>
<reference evidence="8 9" key="1">
    <citation type="submission" date="2024-08" db="EMBL/GenBank/DDBJ databases">
        <authorList>
            <person name="Cucini C."/>
            <person name="Frati F."/>
        </authorList>
    </citation>
    <scope>NUCLEOTIDE SEQUENCE [LARGE SCALE GENOMIC DNA]</scope>
</reference>
<evidence type="ECO:0000313" key="9">
    <source>
        <dbReference type="Proteomes" id="UP001642540"/>
    </source>
</evidence>
<evidence type="ECO:0000259" key="7">
    <source>
        <dbReference type="PROSITE" id="PS50097"/>
    </source>
</evidence>
<feature type="compositionally biased region" description="Basic and acidic residues" evidence="6">
    <location>
        <begin position="980"/>
        <end position="992"/>
    </location>
</feature>
<feature type="compositionally biased region" description="Acidic residues" evidence="6">
    <location>
        <begin position="993"/>
        <end position="1011"/>
    </location>
</feature>
<dbReference type="PANTHER" id="PTHR24394:SF29">
    <property type="entry name" value="MYONEURIN"/>
    <property type="match status" value="1"/>
</dbReference>
<dbReference type="Pfam" id="PF00651">
    <property type="entry name" value="BTB"/>
    <property type="match status" value="1"/>
</dbReference>
<feature type="domain" description="BTB" evidence="7">
    <location>
        <begin position="81"/>
        <end position="147"/>
    </location>
</feature>
<feature type="region of interest" description="Disordered" evidence="6">
    <location>
        <begin position="240"/>
        <end position="336"/>
    </location>
</feature>
<feature type="compositionally biased region" description="Polar residues" evidence="6">
    <location>
        <begin position="242"/>
        <end position="258"/>
    </location>
</feature>
<keyword evidence="5" id="KW-0539">Nucleus</keyword>
<evidence type="ECO:0000256" key="4">
    <source>
        <dbReference type="ARBA" id="ARBA00022833"/>
    </source>
</evidence>
<sequence length="1011" mass="111942">MMSAGGTPGLGPGIIHRVQVQQQQSGGVVTQGRLSLPASIGNNPILRRPPSSGGKLMRLRCRFRPLHDTYIKNGTVLNDDTDVIFICGDGHQLRAHRVIMASSSKFFAKLFEDQTGEVSVVNVPDIKADIMKLILQLTYRDRVILTMNQIKQVGDFITMFGMAWAHFGFEEYSGEEAMTATPVAPIPLQPVELPRKVVYVARPSPQGGQQQPQQVVRRIMANVNRVSAVPQQNAKLNEEDFSSAQPQGLGNGQSQANGQPERPTTHSRKSRLTPRAGAEMEDEMMEQDGEEDPETLIRDWMSKLGKREDTNQGPANTSAKRIRVDEPEPEPAATGNNMCTVCKTEFRTESAWRWHEDRHVGINMFKCQFCDELSRTPKMCYIHEKEVHGFSGLHRVQAPPTLNQEEEKTIRAPQGTKFVVNQRGVSSEAQKLSKKIKMAKMQAQKKRPPVMNFTGRHQQIGIGESHGSELLDVKKIKQLHWLYVCERCENCSDSASKATLHYNRCYPDSEVGFEETVTKYRQGFYGKSKCPLCPRRYPQNSGFMIHCGHQHQPYRRLFTICGGADDSLKCVSCKKKYADPPQFHEHLKGASQGVFLCGADAKGEEEKEKEVKSSRSSSGSSGKAERQTRPRRAGSPIESKASYKVQFHTPPRSARLASRAQAEASAETASKTKATELNYPPLDCPVCGDSDLPNISLHLQSKHKDLNVEVNRISSELLRCKGCTITFNVCDLLDHKDCMLATAAEKVKVEAEAAAAQSQRRASTNSSKPGPKPSVVVVDFDSLPPGVGRSPIESIEIKDLHSIEAIRSALKCKICGHTAKKLGIIADCLRSHGIHRCALCFNSYINKADYGLHLKKCHGAAANKLKCPLCPKSFANAGQTSGHMYSTHWLEILKSNEAGNFEDIKPSEETVADSDTVTVEADNNEEQQSTTNSPDAEHEEDAPQDEEDDNEGKENEDFANADSSMAVEAQNIQEIEESDKETLESSAEPKDENGDDDDKSVSKEDEDVDVV</sequence>
<feature type="compositionally biased region" description="Acidic residues" evidence="6">
    <location>
        <begin position="279"/>
        <end position="294"/>
    </location>
</feature>
<feature type="compositionally biased region" description="Basic and acidic residues" evidence="6">
    <location>
        <begin position="295"/>
        <end position="310"/>
    </location>
</feature>
<gene>
    <name evidence="8" type="ORF">ODALV1_LOCUS29262</name>
</gene>
<dbReference type="SMART" id="SM00355">
    <property type="entry name" value="ZnF_C2H2"/>
    <property type="match status" value="8"/>
</dbReference>
<keyword evidence="2" id="KW-0677">Repeat</keyword>
<dbReference type="InterPro" id="IPR000210">
    <property type="entry name" value="BTB/POZ_dom"/>
</dbReference>
<dbReference type="PROSITE" id="PS00028">
    <property type="entry name" value="ZINC_FINGER_C2H2_1"/>
    <property type="match status" value="3"/>
</dbReference>
<dbReference type="PROSITE" id="PS50097">
    <property type="entry name" value="BTB"/>
    <property type="match status" value="1"/>
</dbReference>
<dbReference type="Proteomes" id="UP001642540">
    <property type="component" value="Unassembled WGS sequence"/>
</dbReference>
<feature type="compositionally biased region" description="Low complexity" evidence="6">
    <location>
        <begin position="652"/>
        <end position="674"/>
    </location>
</feature>
<dbReference type="InterPro" id="IPR013087">
    <property type="entry name" value="Znf_C2H2_type"/>
</dbReference>
<keyword evidence="4" id="KW-0862">Zinc</keyword>
<dbReference type="Gene3D" id="3.30.710.10">
    <property type="entry name" value="Potassium Channel Kv1.1, Chain A"/>
    <property type="match status" value="1"/>
</dbReference>
<evidence type="ECO:0000256" key="3">
    <source>
        <dbReference type="ARBA" id="ARBA00022771"/>
    </source>
</evidence>
<keyword evidence="9" id="KW-1185">Reference proteome</keyword>